<organism evidence="2 3">
    <name type="scientific">Penicillium subrubescens</name>
    <dbReference type="NCBI Taxonomy" id="1316194"/>
    <lineage>
        <taxon>Eukaryota</taxon>
        <taxon>Fungi</taxon>
        <taxon>Dikarya</taxon>
        <taxon>Ascomycota</taxon>
        <taxon>Pezizomycotina</taxon>
        <taxon>Eurotiomycetes</taxon>
        <taxon>Eurotiomycetidae</taxon>
        <taxon>Eurotiales</taxon>
        <taxon>Aspergillaceae</taxon>
        <taxon>Penicillium</taxon>
    </lineage>
</organism>
<dbReference type="Pfam" id="PF20209">
    <property type="entry name" value="DUF6570"/>
    <property type="match status" value="1"/>
</dbReference>
<sequence length="302" mass="33881">ATANRQRTVDLERSLASLNRAVCFLSAELEACAVASDAFPPDISCSYIRASVARYEDEISAAAKRCVCCSCGELVPDTDIYHAHNEDPLLLLLLGSLDPCGRYGNTWNLCSSCYASLNRNMIPKFSARNLVNLTRCQDYPSALEGLTLTEECLIAKCYPLGVVLKLRPGGRSSPINYYTLRGHFIIIPQDPGLLLEILPSPDLTLYSLIKVFWLGRRPPVDADLSQFLLVRKAKVLAALEYLVQHNHLYCNIIINRPMIDDWGDDFIPPDLRDTIIYLDEPDHHEREGYTVNLQTGNYENDL</sequence>
<dbReference type="STRING" id="1316194.A0A1Q5UQJ9"/>
<feature type="domain" description="DUF6570" evidence="1">
    <location>
        <begin position="120"/>
        <end position="256"/>
    </location>
</feature>
<keyword evidence="3" id="KW-1185">Reference proteome</keyword>
<feature type="non-terminal residue" evidence="2">
    <location>
        <position position="1"/>
    </location>
</feature>
<dbReference type="AlphaFoldDB" id="A0A1Q5UQJ9"/>
<protein>
    <recommendedName>
        <fullName evidence="1">DUF6570 domain-containing protein</fullName>
    </recommendedName>
</protein>
<dbReference type="InterPro" id="IPR046700">
    <property type="entry name" value="DUF6570"/>
</dbReference>
<evidence type="ECO:0000313" key="3">
    <source>
        <dbReference type="Proteomes" id="UP000186955"/>
    </source>
</evidence>
<reference evidence="2 3" key="1">
    <citation type="submission" date="2016-10" db="EMBL/GenBank/DDBJ databases">
        <title>Genome sequence of the ascomycete fungus Penicillium subrubescens.</title>
        <authorList>
            <person name="De Vries R.P."/>
            <person name="Peng M."/>
            <person name="Dilokpimol A."/>
            <person name="Hilden K."/>
            <person name="Makela M.R."/>
            <person name="Grigoriev I."/>
            <person name="Riley R."/>
            <person name="Granchi Z."/>
        </authorList>
    </citation>
    <scope>NUCLEOTIDE SEQUENCE [LARGE SCALE GENOMIC DNA]</scope>
    <source>
        <strain evidence="2 3">CBS 132785</strain>
    </source>
</reference>
<proteinExistence type="predicted"/>
<evidence type="ECO:0000259" key="1">
    <source>
        <dbReference type="Pfam" id="PF20209"/>
    </source>
</evidence>
<gene>
    <name evidence="2" type="ORF">PENSUB_7469</name>
</gene>
<comment type="caution">
    <text evidence="2">The sequence shown here is derived from an EMBL/GenBank/DDBJ whole genome shotgun (WGS) entry which is preliminary data.</text>
</comment>
<dbReference type="Proteomes" id="UP000186955">
    <property type="component" value="Unassembled WGS sequence"/>
</dbReference>
<dbReference type="EMBL" id="MNBE01000064">
    <property type="protein sequence ID" value="OKP14757.1"/>
    <property type="molecule type" value="Genomic_DNA"/>
</dbReference>
<evidence type="ECO:0000313" key="2">
    <source>
        <dbReference type="EMBL" id="OKP14757.1"/>
    </source>
</evidence>
<name>A0A1Q5UQJ9_9EURO</name>
<accession>A0A1Q5UQJ9</accession>